<evidence type="ECO:0000313" key="2">
    <source>
        <dbReference type="Proteomes" id="UP000755585"/>
    </source>
</evidence>
<accession>A0ABS4UEL0</accession>
<keyword evidence="2" id="KW-1185">Reference proteome</keyword>
<dbReference type="EMBL" id="JAGINT010000001">
    <property type="protein sequence ID" value="MBP2350084.1"/>
    <property type="molecule type" value="Genomic_DNA"/>
</dbReference>
<dbReference type="Proteomes" id="UP000755585">
    <property type="component" value="Unassembled WGS sequence"/>
</dbReference>
<protein>
    <submittedName>
        <fullName evidence="1">Uncharacterized protein</fullName>
    </submittedName>
</protein>
<name>A0ABS4UEL0_9ACTN</name>
<sequence length="34" mass="4124">MDALIRLYRIWGRIQREGVVAAYAHVEQAFRDRY</sequence>
<evidence type="ECO:0000313" key="1">
    <source>
        <dbReference type="EMBL" id="MBP2350084.1"/>
    </source>
</evidence>
<gene>
    <name evidence="1" type="ORF">JOF29_001167</name>
</gene>
<reference evidence="1 2" key="1">
    <citation type="submission" date="2021-03" db="EMBL/GenBank/DDBJ databases">
        <title>Sequencing the genomes of 1000 actinobacteria strains.</title>
        <authorList>
            <person name="Klenk H.-P."/>
        </authorList>
    </citation>
    <scope>NUCLEOTIDE SEQUENCE [LARGE SCALE GENOMIC DNA]</scope>
    <source>
        <strain evidence="1 2">DSM 18824</strain>
    </source>
</reference>
<comment type="caution">
    <text evidence="1">The sequence shown here is derived from an EMBL/GenBank/DDBJ whole genome shotgun (WGS) entry which is preliminary data.</text>
</comment>
<proteinExistence type="predicted"/>
<organism evidence="1 2">
    <name type="scientific">Kribbella aluminosa</name>
    <dbReference type="NCBI Taxonomy" id="416017"/>
    <lineage>
        <taxon>Bacteria</taxon>
        <taxon>Bacillati</taxon>
        <taxon>Actinomycetota</taxon>
        <taxon>Actinomycetes</taxon>
        <taxon>Propionibacteriales</taxon>
        <taxon>Kribbellaceae</taxon>
        <taxon>Kribbella</taxon>
    </lineage>
</organism>